<organism evidence="3 4">
    <name type="scientific">Palleronia abyssalis</name>
    <dbReference type="NCBI Taxonomy" id="1501240"/>
    <lineage>
        <taxon>Bacteria</taxon>
        <taxon>Pseudomonadati</taxon>
        <taxon>Pseudomonadota</taxon>
        <taxon>Alphaproteobacteria</taxon>
        <taxon>Rhodobacterales</taxon>
        <taxon>Roseobacteraceae</taxon>
        <taxon>Palleronia</taxon>
    </lineage>
</organism>
<sequence length="220" mass="24218">MAGNITGATFGFQDMHLHGSAFYDFLMLRKRFFVDTLAWNIPHNDAVELDQYDTPVSSYSVALLDGRVVAGARIMRFTDRWGTHGCMLQDAADGKLPGIPTDVLPQGRTFGEASECTRLVLSDTLPNSQVREEALALVVRGLVELAIGHGSHELVTLTVPAFRRSLRRLGYAVDQISAQYHSPLDGRTYAILRMPARHADRQGGDREIAALFPLPGRLGL</sequence>
<keyword evidence="4" id="KW-1185">Reference proteome</keyword>
<dbReference type="RefSeq" id="WP_181375837.1">
    <property type="nucleotide sequence ID" value="NZ_ONZF01000009.1"/>
</dbReference>
<evidence type="ECO:0000256" key="2">
    <source>
        <dbReference type="RuleBase" id="RU361135"/>
    </source>
</evidence>
<keyword evidence="2" id="KW-0808">Transferase</keyword>
<protein>
    <recommendedName>
        <fullName evidence="2">Acyl-homoserine-lactone synthase</fullName>
        <ecNumber evidence="2">2.3.1.184</ecNumber>
    </recommendedName>
    <alternativeName>
        <fullName evidence="2">Autoinducer synthesis protein</fullName>
    </alternativeName>
</protein>
<evidence type="ECO:0000256" key="1">
    <source>
        <dbReference type="PROSITE-ProRule" id="PRU00533"/>
    </source>
</evidence>
<dbReference type="Proteomes" id="UP000244912">
    <property type="component" value="Unassembled WGS sequence"/>
</dbReference>
<comment type="catalytic activity">
    <reaction evidence="2">
        <text>a fatty acyl-[ACP] + S-adenosyl-L-methionine = an N-acyl-L-homoserine lactone + S-methyl-5'-thioadenosine + holo-[ACP] + H(+)</text>
        <dbReference type="Rhea" id="RHEA:10096"/>
        <dbReference type="Rhea" id="RHEA-COMP:9685"/>
        <dbReference type="Rhea" id="RHEA-COMP:14125"/>
        <dbReference type="ChEBI" id="CHEBI:15378"/>
        <dbReference type="ChEBI" id="CHEBI:17509"/>
        <dbReference type="ChEBI" id="CHEBI:55474"/>
        <dbReference type="ChEBI" id="CHEBI:59789"/>
        <dbReference type="ChEBI" id="CHEBI:64479"/>
        <dbReference type="ChEBI" id="CHEBI:138651"/>
        <dbReference type="EC" id="2.3.1.184"/>
    </reaction>
</comment>
<accession>A0A2R8BZG4</accession>
<dbReference type="SUPFAM" id="SSF55729">
    <property type="entry name" value="Acyl-CoA N-acyltransferases (Nat)"/>
    <property type="match status" value="1"/>
</dbReference>
<comment type="similarity">
    <text evidence="1 2">Belongs to the autoinducer synthase family.</text>
</comment>
<evidence type="ECO:0000313" key="4">
    <source>
        <dbReference type="Proteomes" id="UP000244912"/>
    </source>
</evidence>
<proteinExistence type="inferred from homology"/>
<dbReference type="GO" id="GO:0061579">
    <property type="term" value="F:N-acyl homoserine lactone synthase activity"/>
    <property type="evidence" value="ECO:0007669"/>
    <property type="project" value="UniProtKB-UniRule"/>
</dbReference>
<dbReference type="PROSITE" id="PS51187">
    <property type="entry name" value="AUTOINDUCER_SYNTH_2"/>
    <property type="match status" value="1"/>
</dbReference>
<dbReference type="InterPro" id="IPR001690">
    <property type="entry name" value="Autoind_synthase"/>
</dbReference>
<keyword evidence="1 2" id="KW-0673">Quorum sensing</keyword>
<gene>
    <name evidence="3" type="ORF">PAA8504_03364</name>
</gene>
<dbReference type="GO" id="GO:0009372">
    <property type="term" value="P:quorum sensing"/>
    <property type="evidence" value="ECO:0007669"/>
    <property type="project" value="UniProtKB-UniRule"/>
</dbReference>
<dbReference type="PRINTS" id="PR01549">
    <property type="entry name" value="AUTOINDCRSYN"/>
</dbReference>
<dbReference type="Pfam" id="PF00765">
    <property type="entry name" value="Autoind_synth"/>
    <property type="match status" value="1"/>
</dbReference>
<dbReference type="InterPro" id="IPR016181">
    <property type="entry name" value="Acyl_CoA_acyltransferase"/>
</dbReference>
<keyword evidence="2" id="KW-0949">S-adenosyl-L-methionine</keyword>
<evidence type="ECO:0000313" key="3">
    <source>
        <dbReference type="EMBL" id="SPJ25513.1"/>
    </source>
</evidence>
<dbReference type="EC" id="2.3.1.184" evidence="2"/>
<name>A0A2R8BZG4_9RHOB</name>
<dbReference type="Gene3D" id="3.40.630.30">
    <property type="match status" value="1"/>
</dbReference>
<dbReference type="EMBL" id="ONZF01000009">
    <property type="protein sequence ID" value="SPJ25513.1"/>
    <property type="molecule type" value="Genomic_DNA"/>
</dbReference>
<reference evidence="3 4" key="1">
    <citation type="submission" date="2018-03" db="EMBL/GenBank/DDBJ databases">
        <authorList>
            <person name="Keele B.F."/>
        </authorList>
    </citation>
    <scope>NUCLEOTIDE SEQUENCE [LARGE SCALE GENOMIC DNA]</scope>
    <source>
        <strain evidence="3 4">CECT 8504</strain>
    </source>
</reference>
<keyword evidence="1 2" id="KW-0071">Autoinducer synthesis</keyword>
<dbReference type="AlphaFoldDB" id="A0A2R8BZG4"/>